<dbReference type="HOGENOM" id="CLU_2760994_0_0_1"/>
<reference evidence="1" key="1">
    <citation type="journal article" date="2011" name="Proc. Natl. Acad. Sci. U.S.A.">
        <title>The genome of the fire ant Solenopsis invicta.</title>
        <authorList>
            <person name="Wurm Y."/>
            <person name="Wang J."/>
            <person name="Riba-Grognuz O."/>
            <person name="Corona M."/>
            <person name="Nygaard S."/>
            <person name="Hunt B.G."/>
            <person name="Ingram K.K."/>
            <person name="Falquet L."/>
            <person name="Nipitwattanaphon M."/>
            <person name="Gotzek D."/>
            <person name="Dijkstra M.B."/>
            <person name="Oettler J."/>
            <person name="Comtesse F."/>
            <person name="Shih C.J."/>
            <person name="Wu W.J."/>
            <person name="Yang C.C."/>
            <person name="Thomas J."/>
            <person name="Beaudoing E."/>
            <person name="Pradervand S."/>
            <person name="Flegel V."/>
            <person name="Cook E.D."/>
            <person name="Fabbretti R."/>
            <person name="Stockinger H."/>
            <person name="Long L."/>
            <person name="Farmerie W.G."/>
            <person name="Oakey J."/>
            <person name="Boomsma J.J."/>
            <person name="Pamilo P."/>
            <person name="Yi S.V."/>
            <person name="Heinze J."/>
            <person name="Goodisman M.A."/>
            <person name="Farinelli L."/>
            <person name="Harshman K."/>
            <person name="Hulo N."/>
            <person name="Cerutti L."/>
            <person name="Xenarios I."/>
            <person name="Shoemaker D."/>
            <person name="Keller L."/>
        </authorList>
    </citation>
    <scope>NUCLEOTIDE SEQUENCE [LARGE SCALE GENOMIC DNA]</scope>
</reference>
<organism>
    <name type="scientific">Solenopsis invicta</name>
    <name type="common">Red imported fire ant</name>
    <name type="synonym">Solenopsis wagneri</name>
    <dbReference type="NCBI Taxonomy" id="13686"/>
    <lineage>
        <taxon>Eukaryota</taxon>
        <taxon>Metazoa</taxon>
        <taxon>Ecdysozoa</taxon>
        <taxon>Arthropoda</taxon>
        <taxon>Hexapoda</taxon>
        <taxon>Insecta</taxon>
        <taxon>Pterygota</taxon>
        <taxon>Neoptera</taxon>
        <taxon>Endopterygota</taxon>
        <taxon>Hymenoptera</taxon>
        <taxon>Apocrita</taxon>
        <taxon>Aculeata</taxon>
        <taxon>Formicoidea</taxon>
        <taxon>Formicidae</taxon>
        <taxon>Myrmicinae</taxon>
        <taxon>Solenopsis</taxon>
    </lineage>
</organism>
<accession>E9IZH4</accession>
<feature type="non-terminal residue" evidence="1">
    <location>
        <position position="70"/>
    </location>
</feature>
<evidence type="ECO:0000313" key="1">
    <source>
        <dbReference type="EMBL" id="EFZ14028.1"/>
    </source>
</evidence>
<protein>
    <submittedName>
        <fullName evidence="1">Uncharacterized protein</fullName>
    </submittedName>
</protein>
<gene>
    <name evidence="1" type="ORF">SINV_04620</name>
</gene>
<dbReference type="AlphaFoldDB" id="E9IZH4"/>
<name>E9IZH4_SOLIN</name>
<dbReference type="EMBL" id="GL767177">
    <property type="protein sequence ID" value="EFZ14028.1"/>
    <property type="molecule type" value="Genomic_DNA"/>
</dbReference>
<sequence length="70" mass="8546">MRQQDDSSYRELLSIIRFRFLTDDVTKILNSRKINFKYTLHNKRLNKICNYITKLLCDTVCYQLAIYVMY</sequence>
<proteinExistence type="predicted"/>